<comment type="caution">
    <text evidence="2">The sequence shown here is derived from an EMBL/GenBank/DDBJ whole genome shotgun (WGS) entry which is preliminary data.</text>
</comment>
<keyword evidence="1" id="KW-0732">Signal</keyword>
<keyword evidence="3" id="KW-1185">Reference proteome</keyword>
<organism evidence="2 3">
    <name type="scientific">Cryptosporidium andersoni</name>
    <dbReference type="NCBI Taxonomy" id="117008"/>
    <lineage>
        <taxon>Eukaryota</taxon>
        <taxon>Sar</taxon>
        <taxon>Alveolata</taxon>
        <taxon>Apicomplexa</taxon>
        <taxon>Conoidasida</taxon>
        <taxon>Coccidia</taxon>
        <taxon>Eucoccidiorida</taxon>
        <taxon>Eimeriorina</taxon>
        <taxon>Cryptosporidiidae</taxon>
        <taxon>Cryptosporidium</taxon>
    </lineage>
</organism>
<accession>A0A1J4MSW1</accession>
<dbReference type="AlphaFoldDB" id="A0A1J4MSW1"/>
<evidence type="ECO:0000256" key="1">
    <source>
        <dbReference type="SAM" id="SignalP"/>
    </source>
</evidence>
<evidence type="ECO:0000313" key="2">
    <source>
        <dbReference type="EMBL" id="OII77330.1"/>
    </source>
</evidence>
<dbReference type="VEuPathDB" id="CryptoDB:cand_009790"/>
<evidence type="ECO:0000313" key="3">
    <source>
        <dbReference type="Proteomes" id="UP000186804"/>
    </source>
</evidence>
<name>A0A1J4MSW1_9CRYT</name>
<dbReference type="EMBL" id="LRBS01000040">
    <property type="protein sequence ID" value="OII77330.1"/>
    <property type="molecule type" value="Genomic_DNA"/>
</dbReference>
<reference evidence="2 3" key="1">
    <citation type="submission" date="2016-10" db="EMBL/GenBank/DDBJ databases">
        <title>Reductive evolution of mitochondrial metabolism and differential evolution of invasion-related proteins in Cryptosporidium.</title>
        <authorList>
            <person name="Liu S."/>
            <person name="Roellig D.M."/>
            <person name="Guo Y."/>
            <person name="Li N."/>
            <person name="Frace M.A."/>
            <person name="Tang K."/>
            <person name="Zhang L."/>
            <person name="Feng Y."/>
            <person name="Xiao L."/>
        </authorList>
    </citation>
    <scope>NUCLEOTIDE SEQUENCE [LARGE SCALE GENOMIC DNA]</scope>
    <source>
        <strain evidence="2">30847</strain>
    </source>
</reference>
<feature type="chain" id="PRO_5012498364" evidence="1">
    <location>
        <begin position="22"/>
        <end position="297"/>
    </location>
</feature>
<gene>
    <name evidence="2" type="ORF">cand_009790</name>
</gene>
<protein>
    <submittedName>
        <fullName evidence="2">Uncharacterized protein</fullName>
    </submittedName>
</protein>
<sequence>MILKINISLIIFILFINNSLSREGKKPRFPENQNDKLNNSSMRSNCSDSYHNYSCSFLRNISMSSSPGIYSVTSVYKSTTPTISRTLKISGTSKIPELSEMSDLSETSDMLEIPKIPKIPKMSDLLETSNMLEMPKMSELSEISDLLETSNMLEMPKMSELSEMSDLLETSNMLEIPKIPKMPKVTRMLEISKIPKITKTANNGIVLMNRYDLERVSLLFFKLCDRDYEGKLEIYFKDNDILGIKSESDVKISKGTHKEHLNTHSSLELSVQGVQLDKSSATLIRSNCTLILTAPKA</sequence>
<feature type="signal peptide" evidence="1">
    <location>
        <begin position="1"/>
        <end position="21"/>
    </location>
</feature>
<dbReference type="Proteomes" id="UP000186804">
    <property type="component" value="Unassembled WGS sequence"/>
</dbReference>
<dbReference type="GeneID" id="92365164"/>
<dbReference type="OrthoDB" id="332688at2759"/>
<dbReference type="RefSeq" id="XP_067069176.1">
    <property type="nucleotide sequence ID" value="XM_067211218.1"/>
</dbReference>
<proteinExistence type="predicted"/>